<keyword evidence="3" id="KW-1185">Reference proteome</keyword>
<sequence>MSSFFEVNLPSRNRFNVSVEQPADAKPAARLESTASTPIQSSGPVTADARLKYSDVVRGSTEAQKKECKASEQKTNRTSQSIKASTASGQNRKSDLDAQAGKKPHETGKGKEISKPFAFAAKFKAMIQENLANPEKELSKNQRKKEKLRAMAEAEGMSMTGFRKQLKSESVARKLADEEKLTRSSKRSVSSNSGCIHQGTDNTEPATAFRLAQYKSQSAMIAGNLGR</sequence>
<name>A0A9P4WD57_CURKU</name>
<feature type="compositionally biased region" description="Polar residues" evidence="1">
    <location>
        <begin position="76"/>
        <end position="91"/>
    </location>
</feature>
<feature type="region of interest" description="Disordered" evidence="1">
    <location>
        <begin position="152"/>
        <end position="207"/>
    </location>
</feature>
<dbReference type="AlphaFoldDB" id="A0A9P4WD57"/>
<gene>
    <name evidence="2" type="ORF">E8E13_010862</name>
</gene>
<protein>
    <submittedName>
        <fullName evidence="2">Uncharacterized protein</fullName>
    </submittedName>
</protein>
<feature type="region of interest" description="Disordered" evidence="1">
    <location>
        <begin position="1"/>
        <end position="114"/>
    </location>
</feature>
<organism evidence="2 3">
    <name type="scientific">Curvularia kusanoi</name>
    <name type="common">Cochliobolus kusanoi</name>
    <dbReference type="NCBI Taxonomy" id="90978"/>
    <lineage>
        <taxon>Eukaryota</taxon>
        <taxon>Fungi</taxon>
        <taxon>Dikarya</taxon>
        <taxon>Ascomycota</taxon>
        <taxon>Pezizomycotina</taxon>
        <taxon>Dothideomycetes</taxon>
        <taxon>Pleosporomycetidae</taxon>
        <taxon>Pleosporales</taxon>
        <taxon>Pleosporineae</taxon>
        <taxon>Pleosporaceae</taxon>
        <taxon>Curvularia</taxon>
    </lineage>
</organism>
<feature type="compositionally biased region" description="Basic and acidic residues" evidence="1">
    <location>
        <begin position="103"/>
        <end position="114"/>
    </location>
</feature>
<evidence type="ECO:0000313" key="2">
    <source>
        <dbReference type="EMBL" id="KAF3006865.1"/>
    </source>
</evidence>
<feature type="compositionally biased region" description="Basic and acidic residues" evidence="1">
    <location>
        <begin position="63"/>
        <end position="75"/>
    </location>
</feature>
<feature type="compositionally biased region" description="Polar residues" evidence="1">
    <location>
        <begin position="33"/>
        <end position="44"/>
    </location>
</feature>
<proteinExistence type="predicted"/>
<dbReference type="Proteomes" id="UP000801428">
    <property type="component" value="Unassembled WGS sequence"/>
</dbReference>
<reference evidence="2" key="1">
    <citation type="submission" date="2019-04" db="EMBL/GenBank/DDBJ databases">
        <title>Sequencing of skin fungus with MAO and IRED activity.</title>
        <authorList>
            <person name="Marsaioli A.J."/>
            <person name="Bonatto J.M.C."/>
            <person name="Reis Junior O."/>
        </authorList>
    </citation>
    <scope>NUCLEOTIDE SEQUENCE</scope>
    <source>
        <strain evidence="2">30M1</strain>
    </source>
</reference>
<accession>A0A9P4WD57</accession>
<feature type="compositionally biased region" description="Polar residues" evidence="1">
    <location>
        <begin position="1"/>
        <end position="19"/>
    </location>
</feature>
<feature type="compositionally biased region" description="Basic and acidic residues" evidence="1">
    <location>
        <begin position="166"/>
        <end position="182"/>
    </location>
</feature>
<evidence type="ECO:0000313" key="3">
    <source>
        <dbReference type="Proteomes" id="UP000801428"/>
    </source>
</evidence>
<evidence type="ECO:0000256" key="1">
    <source>
        <dbReference type="SAM" id="MobiDB-lite"/>
    </source>
</evidence>
<dbReference type="EMBL" id="SWKU01000005">
    <property type="protein sequence ID" value="KAF3006865.1"/>
    <property type="molecule type" value="Genomic_DNA"/>
</dbReference>
<comment type="caution">
    <text evidence="2">The sequence shown here is derived from an EMBL/GenBank/DDBJ whole genome shotgun (WGS) entry which is preliminary data.</text>
</comment>